<proteinExistence type="inferred from homology"/>
<name>A0ABQ1KAA2_9RHOB</name>
<dbReference type="GO" id="GO:0016301">
    <property type="term" value="F:kinase activity"/>
    <property type="evidence" value="ECO:0007669"/>
    <property type="project" value="UniProtKB-KW"/>
</dbReference>
<comment type="similarity">
    <text evidence="1">Belongs to the ROK (NagC/XylR) family.</text>
</comment>
<dbReference type="EMBL" id="BMFC01000001">
    <property type="protein sequence ID" value="GGB91835.1"/>
    <property type="molecule type" value="Genomic_DNA"/>
</dbReference>
<dbReference type="Pfam" id="PF12802">
    <property type="entry name" value="MarR_2"/>
    <property type="match status" value="1"/>
</dbReference>
<gene>
    <name evidence="3" type="primary">xylR</name>
    <name evidence="3" type="ORF">GCM10011363_05520</name>
</gene>
<feature type="domain" description="HTH marR-type" evidence="2">
    <location>
        <begin position="34"/>
        <end position="83"/>
    </location>
</feature>
<reference evidence="4" key="1">
    <citation type="journal article" date="2019" name="Int. J. Syst. Evol. Microbiol.">
        <title>The Global Catalogue of Microorganisms (GCM) 10K type strain sequencing project: providing services to taxonomists for standard genome sequencing and annotation.</title>
        <authorList>
            <consortium name="The Broad Institute Genomics Platform"/>
            <consortium name="The Broad Institute Genome Sequencing Center for Infectious Disease"/>
            <person name="Wu L."/>
            <person name="Ma J."/>
        </authorList>
    </citation>
    <scope>NUCLEOTIDE SEQUENCE [LARGE SCALE GENOMIC DNA]</scope>
    <source>
        <strain evidence="4">CGMCC 1.12478</strain>
    </source>
</reference>
<dbReference type="InterPro" id="IPR000835">
    <property type="entry name" value="HTH_MarR-typ"/>
</dbReference>
<dbReference type="InterPro" id="IPR036390">
    <property type="entry name" value="WH_DNA-bd_sf"/>
</dbReference>
<keyword evidence="4" id="KW-1185">Reference proteome</keyword>
<dbReference type="PANTHER" id="PTHR18964">
    <property type="entry name" value="ROK (REPRESSOR, ORF, KINASE) FAMILY"/>
    <property type="match status" value="1"/>
</dbReference>
<sequence length="401" mass="42547">MFKFGALSEGMVTTLKPKLGANPERARSHNKQLVLRAVRHSGTIGRAEIARASGLSTQAVSNIISDLLAEGLLVEQGHRSAGRGLPVQQYAIRPGGGYAFGVEVRPTAMFTALVDLVGTPILTHRTPLKDPTKGVILDTVCAQLDHALSQTQVQRHMLMGAGIVMPGPFGDTGLTGTASELPGWNIGDPAEIFATALELPVFVENDANAAAMAERMNGVARGLDDFAYLYFGQGLGLGLVQNGQILQGAFGNAGEIGHIQVLVDGRPVELESATSRLSVQACLARQGMDVTTMDDLTSLYSSANRHLMLWLDQAAQALSAALSIIENLFDPETVILGGAMPDVLLDHIIARTVLPERSVSNRPDRVHPRLMRGTSGRMTATLGAAALVLHQAFTPTIAEAR</sequence>
<evidence type="ECO:0000256" key="1">
    <source>
        <dbReference type="ARBA" id="ARBA00006479"/>
    </source>
</evidence>
<dbReference type="PANTHER" id="PTHR18964:SF149">
    <property type="entry name" value="BIFUNCTIONAL UDP-N-ACETYLGLUCOSAMINE 2-EPIMERASE_N-ACETYLMANNOSAMINE KINASE"/>
    <property type="match status" value="1"/>
</dbReference>
<dbReference type="Gene3D" id="1.10.10.10">
    <property type="entry name" value="Winged helix-like DNA-binding domain superfamily/Winged helix DNA-binding domain"/>
    <property type="match status" value="1"/>
</dbReference>
<protein>
    <submittedName>
        <fullName evidence="3">Sugar kinase</fullName>
    </submittedName>
</protein>
<dbReference type="InterPro" id="IPR000600">
    <property type="entry name" value="ROK"/>
</dbReference>
<dbReference type="InterPro" id="IPR043129">
    <property type="entry name" value="ATPase_NBD"/>
</dbReference>
<organism evidence="3 4">
    <name type="scientific">Marivita lacus</name>
    <dbReference type="NCBI Taxonomy" id="1323742"/>
    <lineage>
        <taxon>Bacteria</taxon>
        <taxon>Pseudomonadati</taxon>
        <taxon>Pseudomonadota</taxon>
        <taxon>Alphaproteobacteria</taxon>
        <taxon>Rhodobacterales</taxon>
        <taxon>Roseobacteraceae</taxon>
        <taxon>Marivita</taxon>
    </lineage>
</organism>
<comment type="caution">
    <text evidence="3">The sequence shown here is derived from an EMBL/GenBank/DDBJ whole genome shotgun (WGS) entry which is preliminary data.</text>
</comment>
<dbReference type="SUPFAM" id="SSF46785">
    <property type="entry name" value="Winged helix' DNA-binding domain"/>
    <property type="match status" value="1"/>
</dbReference>
<evidence type="ECO:0000313" key="3">
    <source>
        <dbReference type="EMBL" id="GGB91835.1"/>
    </source>
</evidence>
<dbReference type="Gene3D" id="3.30.420.40">
    <property type="match status" value="2"/>
</dbReference>
<dbReference type="Pfam" id="PF00480">
    <property type="entry name" value="ROK"/>
    <property type="match status" value="1"/>
</dbReference>
<evidence type="ECO:0000313" key="4">
    <source>
        <dbReference type="Proteomes" id="UP000645462"/>
    </source>
</evidence>
<dbReference type="Proteomes" id="UP000645462">
    <property type="component" value="Unassembled WGS sequence"/>
</dbReference>
<evidence type="ECO:0000259" key="2">
    <source>
        <dbReference type="Pfam" id="PF12802"/>
    </source>
</evidence>
<accession>A0ABQ1KAA2</accession>
<dbReference type="SUPFAM" id="SSF53067">
    <property type="entry name" value="Actin-like ATPase domain"/>
    <property type="match status" value="1"/>
</dbReference>
<keyword evidence="3" id="KW-0808">Transferase</keyword>
<dbReference type="InterPro" id="IPR036388">
    <property type="entry name" value="WH-like_DNA-bd_sf"/>
</dbReference>
<keyword evidence="3" id="KW-0418">Kinase</keyword>